<evidence type="ECO:0000313" key="6">
    <source>
        <dbReference type="Proteomes" id="UP000533017"/>
    </source>
</evidence>
<dbReference type="RefSeq" id="WP_092888385.1">
    <property type="nucleotide sequence ID" value="NZ_FOOI01000018.1"/>
</dbReference>
<dbReference type="GO" id="GO:0015833">
    <property type="term" value="P:peptide transport"/>
    <property type="evidence" value="ECO:0007669"/>
    <property type="project" value="TreeGrafter"/>
</dbReference>
<sequence>MPGNFGSRRDISRKDFLALGAALAGTSLLPACSAFSMDPESADRSRSGGRAGATTAKGKEAPMLAARVKAGSLPPVAKRLPANPRVIQPLERAGVYGGTWRTVEASTDPSWLWMTVCHDHLISWDPTWRKIIPNVAESYEIRGDGREYVFKLRAGMKWSDGKLFTADDLLFWYEKIYLNKEITPVLPSTLQINGKPLVVEKQDDHTVTFRFPEPNALFLQNLAIHGPPFRLLPRHYLEQFHKDSNPNLGKDWAQTFLEKIDELNNVDLPVLTGWVPKNPHGDGDRQVWERNPYYFKVDPDGSQLPYIDKVVFTFFQEQGPLILQAANGDVDLYMRAEVTTPKNRPVLARGQKNGGYKLVKVKDPTHNTIGICLNLTHEDPNKRRMFQNKDFRIGLSHAINRPQIIDLVFLGQGVPWQTAPRPEVSFYKSDDMGTQYTVYDLKLARQHLEKAGYTRTDARGRRLGADGKPIVVSVLIQSRYPVMIDAMEFVKGTWAKVGVELRIDTASPELVGTRMDANKYDCTLDVGEIGYVDMLTDPRWLFATGGSSYAPLWSRWYEGGTPKEEPPEAMRRQAALYRQKVVGTSDVDTQYAGIKEIIEIARDEFWTMGISRPAESYAIVSDRIHNVPGDNRMWLAFKCPYPAVTNISQYYLEGE</sequence>
<dbReference type="Proteomes" id="UP000533017">
    <property type="component" value="Unassembled WGS sequence"/>
</dbReference>
<dbReference type="Gene3D" id="3.40.190.10">
    <property type="entry name" value="Periplasmic binding protein-like II"/>
    <property type="match status" value="1"/>
</dbReference>
<name>A0A1I3A8E0_9ACTN</name>
<keyword evidence="6" id="KW-1185">Reference proteome</keyword>
<dbReference type="AlphaFoldDB" id="A0A1I3A8E0"/>
<evidence type="ECO:0000256" key="1">
    <source>
        <dbReference type="SAM" id="MobiDB-lite"/>
    </source>
</evidence>
<dbReference type="Proteomes" id="UP000199052">
    <property type="component" value="Unassembled WGS sequence"/>
</dbReference>
<dbReference type="InterPro" id="IPR000914">
    <property type="entry name" value="SBP_5_dom"/>
</dbReference>
<evidence type="ECO:0000313" key="5">
    <source>
        <dbReference type="Proteomes" id="UP000199052"/>
    </source>
</evidence>
<feature type="domain" description="Solute-binding protein family 5" evidence="2">
    <location>
        <begin position="130"/>
        <end position="546"/>
    </location>
</feature>
<dbReference type="GO" id="GO:1904680">
    <property type="term" value="F:peptide transmembrane transporter activity"/>
    <property type="evidence" value="ECO:0007669"/>
    <property type="project" value="TreeGrafter"/>
</dbReference>
<accession>A0A1I3A8E0</accession>
<feature type="region of interest" description="Disordered" evidence="1">
    <location>
        <begin position="39"/>
        <end position="59"/>
    </location>
</feature>
<dbReference type="InterPro" id="IPR039424">
    <property type="entry name" value="SBP_5"/>
</dbReference>
<protein>
    <submittedName>
        <fullName evidence="4">Peptide/nickel transport system substrate-binding protein</fullName>
    </submittedName>
</protein>
<dbReference type="CDD" id="cd08500">
    <property type="entry name" value="PBP2_NikA_DppA_OppA_like_4"/>
    <property type="match status" value="1"/>
</dbReference>
<reference evidence="3 6" key="2">
    <citation type="submission" date="2020-07" db="EMBL/GenBank/DDBJ databases">
        <title>Sequencing the genomes of 1000 actinobacteria strains.</title>
        <authorList>
            <person name="Klenk H.-P."/>
        </authorList>
    </citation>
    <scope>NUCLEOTIDE SEQUENCE [LARGE SCALE GENOMIC DNA]</scope>
    <source>
        <strain evidence="3 6">DSM 45117</strain>
    </source>
</reference>
<dbReference type="PANTHER" id="PTHR30290">
    <property type="entry name" value="PERIPLASMIC BINDING COMPONENT OF ABC TRANSPORTER"/>
    <property type="match status" value="1"/>
</dbReference>
<evidence type="ECO:0000313" key="3">
    <source>
        <dbReference type="EMBL" id="NYH85283.1"/>
    </source>
</evidence>
<evidence type="ECO:0000259" key="2">
    <source>
        <dbReference type="Pfam" id="PF00496"/>
    </source>
</evidence>
<gene>
    <name evidence="3" type="ORF">FHR37_004134</name>
    <name evidence="4" type="ORF">SAMN05421678_118102</name>
</gene>
<dbReference type="EMBL" id="JACBZA010000001">
    <property type="protein sequence ID" value="NYH85283.1"/>
    <property type="molecule type" value="Genomic_DNA"/>
</dbReference>
<dbReference type="Gene3D" id="3.10.105.10">
    <property type="entry name" value="Dipeptide-binding Protein, Domain 3"/>
    <property type="match status" value="1"/>
</dbReference>
<dbReference type="PANTHER" id="PTHR30290:SF62">
    <property type="entry name" value="OLIGOPEPTIDE ABC TRANSPORTER, PERIPLASMIC OLIGOPEPTIDE-BINDING PROTEIN"/>
    <property type="match status" value="1"/>
</dbReference>
<dbReference type="Pfam" id="PF00496">
    <property type="entry name" value="SBP_bac_5"/>
    <property type="match status" value="1"/>
</dbReference>
<dbReference type="OrthoDB" id="9796817at2"/>
<proteinExistence type="predicted"/>
<dbReference type="SUPFAM" id="SSF53850">
    <property type="entry name" value="Periplasmic binding protein-like II"/>
    <property type="match status" value="1"/>
</dbReference>
<organism evidence="4 5">
    <name type="scientific">Actinopolymorpha cephalotaxi</name>
    <dbReference type="NCBI Taxonomy" id="504797"/>
    <lineage>
        <taxon>Bacteria</taxon>
        <taxon>Bacillati</taxon>
        <taxon>Actinomycetota</taxon>
        <taxon>Actinomycetes</taxon>
        <taxon>Propionibacteriales</taxon>
        <taxon>Actinopolymorphaceae</taxon>
        <taxon>Actinopolymorpha</taxon>
    </lineage>
</organism>
<dbReference type="EMBL" id="FOOI01000018">
    <property type="protein sequence ID" value="SFH46324.1"/>
    <property type="molecule type" value="Genomic_DNA"/>
</dbReference>
<evidence type="ECO:0000313" key="4">
    <source>
        <dbReference type="EMBL" id="SFH46324.1"/>
    </source>
</evidence>
<reference evidence="4 5" key="1">
    <citation type="submission" date="2016-10" db="EMBL/GenBank/DDBJ databases">
        <authorList>
            <person name="de Groot N.N."/>
        </authorList>
    </citation>
    <scope>NUCLEOTIDE SEQUENCE [LARGE SCALE GENOMIC DNA]</scope>
    <source>
        <strain evidence="4 5">CPCC 202808</strain>
    </source>
</reference>
<dbReference type="STRING" id="504797.SAMN05421678_118102"/>